<evidence type="ECO:0008006" key="2">
    <source>
        <dbReference type="Google" id="ProtNLM"/>
    </source>
</evidence>
<reference evidence="1" key="1">
    <citation type="submission" date="2019-11" db="EMBL/GenBank/DDBJ databases">
        <authorList>
            <person name="Feng L."/>
        </authorList>
    </citation>
    <scope>NUCLEOTIDE SEQUENCE</scope>
    <source>
        <strain evidence="1">ECasseliflavusLFYP2</strain>
    </source>
</reference>
<proteinExistence type="predicted"/>
<protein>
    <recommendedName>
        <fullName evidence="2">Transcriptional regulator</fullName>
    </recommendedName>
</protein>
<dbReference type="AlphaFoldDB" id="A0A6N3F2R3"/>
<dbReference type="InterPro" id="IPR036390">
    <property type="entry name" value="WH_DNA-bd_sf"/>
</dbReference>
<sequence length="118" mass="14010">MVDLTKIEYRVLISLYECEGGITKRNFVKKYPEFKLNTAYLVIDRLVDKGYLEMNYSKKTELSEKLFSPIKSITDFYSDMFGICAVDRTMKKVIRELTDYSQTSFILDKIREEKRYAK</sequence>
<name>A0A6N3F2R3_ENTCA</name>
<dbReference type="SUPFAM" id="SSF46785">
    <property type="entry name" value="Winged helix' DNA-binding domain"/>
    <property type="match status" value="1"/>
</dbReference>
<organism evidence="1">
    <name type="scientific">Enterococcus casseliflavus</name>
    <name type="common">Enterococcus flavescens</name>
    <dbReference type="NCBI Taxonomy" id="37734"/>
    <lineage>
        <taxon>Bacteria</taxon>
        <taxon>Bacillati</taxon>
        <taxon>Bacillota</taxon>
        <taxon>Bacilli</taxon>
        <taxon>Lactobacillales</taxon>
        <taxon>Enterococcaceae</taxon>
        <taxon>Enterococcus</taxon>
    </lineage>
</organism>
<accession>A0A6N3F2R3</accession>
<gene>
    <name evidence="1" type="ORF">ECLFYP2_00196</name>
</gene>
<evidence type="ECO:0000313" key="1">
    <source>
        <dbReference type="EMBL" id="VYU46272.1"/>
    </source>
</evidence>
<dbReference type="EMBL" id="CACRTX010000015">
    <property type="protein sequence ID" value="VYU46272.1"/>
    <property type="molecule type" value="Genomic_DNA"/>
</dbReference>
<dbReference type="RefSeq" id="WP_225582134.1">
    <property type="nucleotide sequence ID" value="NZ_CABGJK010000001.1"/>
</dbReference>